<dbReference type="AlphaFoldDB" id="A0A7M2WZF2"/>
<feature type="transmembrane region" description="Helical" evidence="1">
    <location>
        <begin position="36"/>
        <end position="58"/>
    </location>
</feature>
<keyword evidence="1" id="KW-0472">Membrane</keyword>
<evidence type="ECO:0000313" key="2">
    <source>
        <dbReference type="EMBL" id="QOV90744.1"/>
    </source>
</evidence>
<feature type="transmembrane region" description="Helical" evidence="1">
    <location>
        <begin position="64"/>
        <end position="81"/>
    </location>
</feature>
<dbReference type="Proteomes" id="UP000593765">
    <property type="component" value="Chromosome"/>
</dbReference>
<evidence type="ECO:0008006" key="4">
    <source>
        <dbReference type="Google" id="ProtNLM"/>
    </source>
</evidence>
<reference evidence="2 3" key="1">
    <citation type="submission" date="2020-10" db="EMBL/GenBank/DDBJ databases">
        <title>Wide distribution of Phycisphaera-like planctomycetes from WD2101 soil group in peatlands and genome analysis of the first cultivated representative.</title>
        <authorList>
            <person name="Dedysh S.N."/>
            <person name="Beletsky A.V."/>
            <person name="Ivanova A."/>
            <person name="Kulichevskaya I.S."/>
            <person name="Suzina N.E."/>
            <person name="Philippov D.A."/>
            <person name="Rakitin A.L."/>
            <person name="Mardanov A.V."/>
            <person name="Ravin N.V."/>
        </authorList>
    </citation>
    <scope>NUCLEOTIDE SEQUENCE [LARGE SCALE GENOMIC DNA]</scope>
    <source>
        <strain evidence="2 3">M1803</strain>
    </source>
</reference>
<keyword evidence="1" id="KW-0812">Transmembrane</keyword>
<dbReference type="KEGG" id="hbs:IPV69_05130"/>
<proteinExistence type="predicted"/>
<protein>
    <recommendedName>
        <fullName evidence="4">DUF2207 domain-containing protein</fullName>
    </recommendedName>
</protein>
<keyword evidence="1" id="KW-1133">Transmembrane helix</keyword>
<sequence length="226" mass="25335">MSQTELTAEKTSLRKQVQDLLVAEDRMSLAGSLGMFLVGLAWCLGVGIVLASLLWFVVPLGWSWIRWFGIYWLVLIPLLVWHERKNRKDYVVRSLTEDDGTPYTAGEAASDSIKLQAAGFAMLLTWGPRQLLDGFAAIRGRKSGDRSARFKRAAQAVLELGKYSSGVEIKQIMRPPENMPVFIAALDWLDKHDYIGRSSDGERLWLSTIGRKKLTDKGVVLKIVLV</sequence>
<gene>
    <name evidence="2" type="ORF">IPV69_05130</name>
</gene>
<dbReference type="EMBL" id="CP063458">
    <property type="protein sequence ID" value="QOV90744.1"/>
    <property type="molecule type" value="Genomic_DNA"/>
</dbReference>
<evidence type="ECO:0000313" key="3">
    <source>
        <dbReference type="Proteomes" id="UP000593765"/>
    </source>
</evidence>
<organism evidence="2 3">
    <name type="scientific">Humisphaera borealis</name>
    <dbReference type="NCBI Taxonomy" id="2807512"/>
    <lineage>
        <taxon>Bacteria</taxon>
        <taxon>Pseudomonadati</taxon>
        <taxon>Planctomycetota</taxon>
        <taxon>Phycisphaerae</taxon>
        <taxon>Tepidisphaerales</taxon>
        <taxon>Tepidisphaeraceae</taxon>
        <taxon>Humisphaera</taxon>
    </lineage>
</organism>
<accession>A0A7M2WZF2</accession>
<evidence type="ECO:0000256" key="1">
    <source>
        <dbReference type="SAM" id="Phobius"/>
    </source>
</evidence>
<keyword evidence="3" id="KW-1185">Reference proteome</keyword>
<name>A0A7M2WZF2_9BACT</name>
<dbReference type="RefSeq" id="WP_206293846.1">
    <property type="nucleotide sequence ID" value="NZ_CP063458.1"/>
</dbReference>